<comment type="caution">
    <text evidence="1">The sequence shown here is derived from an EMBL/GenBank/DDBJ whole genome shotgun (WGS) entry which is preliminary data.</text>
</comment>
<gene>
    <name evidence="1" type="ORF">GCM10025876_36080</name>
</gene>
<accession>A0ABQ6IHP9</accession>
<reference evidence="2" key="1">
    <citation type="journal article" date="2019" name="Int. J. Syst. Evol. Microbiol.">
        <title>The Global Catalogue of Microorganisms (GCM) 10K type strain sequencing project: providing services to taxonomists for standard genome sequencing and annotation.</title>
        <authorList>
            <consortium name="The Broad Institute Genomics Platform"/>
            <consortium name="The Broad Institute Genome Sequencing Center for Infectious Disease"/>
            <person name="Wu L."/>
            <person name="Ma J."/>
        </authorList>
    </citation>
    <scope>NUCLEOTIDE SEQUENCE [LARGE SCALE GENOMIC DNA]</scope>
    <source>
        <strain evidence="2">NBRC 112299</strain>
    </source>
</reference>
<proteinExistence type="predicted"/>
<dbReference type="EMBL" id="BSUN01000001">
    <property type="protein sequence ID" value="GMA37404.1"/>
    <property type="molecule type" value="Genomic_DNA"/>
</dbReference>
<dbReference type="Proteomes" id="UP001157125">
    <property type="component" value="Unassembled WGS sequence"/>
</dbReference>
<dbReference type="RefSeq" id="WP_284329101.1">
    <property type="nucleotide sequence ID" value="NZ_BSUN01000001.1"/>
</dbReference>
<evidence type="ECO:0000313" key="1">
    <source>
        <dbReference type="EMBL" id="GMA37404.1"/>
    </source>
</evidence>
<keyword evidence="2" id="KW-1185">Reference proteome</keyword>
<sequence>MPLAQVLSPLIPAGLARGSVVSVEGSTSLMVALAARASHEGSWSAIVGMPAVGVVAAARRGLDLSKLVLVPHPGTQVVEVAGACVDGMDVTLLGARLALSDADRRRLMSRARERGSVVIASGPWSGAHLRLVVEHSAWRGLGAGEGRLRERDLTVAVTSRREGATRRVRIVLDADTSGLRHGAARVAEEVA</sequence>
<name>A0ABQ6IHP9_9MICO</name>
<evidence type="ECO:0000313" key="2">
    <source>
        <dbReference type="Proteomes" id="UP001157125"/>
    </source>
</evidence>
<evidence type="ECO:0008006" key="3">
    <source>
        <dbReference type="Google" id="ProtNLM"/>
    </source>
</evidence>
<organism evidence="1 2">
    <name type="scientific">Demequina litorisediminis</name>
    <dbReference type="NCBI Taxonomy" id="1849022"/>
    <lineage>
        <taxon>Bacteria</taxon>
        <taxon>Bacillati</taxon>
        <taxon>Actinomycetota</taxon>
        <taxon>Actinomycetes</taxon>
        <taxon>Micrococcales</taxon>
        <taxon>Demequinaceae</taxon>
        <taxon>Demequina</taxon>
    </lineage>
</organism>
<protein>
    <recommendedName>
        <fullName evidence="3">Protein RecA</fullName>
    </recommendedName>
</protein>